<dbReference type="HOGENOM" id="CLU_2334481_0_0_1"/>
<organism evidence="1 2">
    <name type="scientific">Pisolithus microcarpus 441</name>
    <dbReference type="NCBI Taxonomy" id="765257"/>
    <lineage>
        <taxon>Eukaryota</taxon>
        <taxon>Fungi</taxon>
        <taxon>Dikarya</taxon>
        <taxon>Basidiomycota</taxon>
        <taxon>Agaricomycotina</taxon>
        <taxon>Agaricomycetes</taxon>
        <taxon>Agaricomycetidae</taxon>
        <taxon>Boletales</taxon>
        <taxon>Sclerodermatineae</taxon>
        <taxon>Pisolithaceae</taxon>
        <taxon>Pisolithus</taxon>
    </lineage>
</organism>
<reference evidence="1 2" key="1">
    <citation type="submission" date="2014-04" db="EMBL/GenBank/DDBJ databases">
        <authorList>
            <consortium name="DOE Joint Genome Institute"/>
            <person name="Kuo A."/>
            <person name="Kohler A."/>
            <person name="Costa M.D."/>
            <person name="Nagy L.G."/>
            <person name="Floudas D."/>
            <person name="Copeland A."/>
            <person name="Barry K.W."/>
            <person name="Cichocki N."/>
            <person name="Veneault-Fourrey C."/>
            <person name="LaButti K."/>
            <person name="Lindquist E.A."/>
            <person name="Lipzen A."/>
            <person name="Lundell T."/>
            <person name="Morin E."/>
            <person name="Murat C."/>
            <person name="Sun H."/>
            <person name="Tunlid A."/>
            <person name="Henrissat B."/>
            <person name="Grigoriev I.V."/>
            <person name="Hibbett D.S."/>
            <person name="Martin F."/>
            <person name="Nordberg H.P."/>
            <person name="Cantor M.N."/>
            <person name="Hua S.X."/>
        </authorList>
    </citation>
    <scope>NUCLEOTIDE SEQUENCE [LARGE SCALE GENOMIC DNA]</scope>
    <source>
        <strain evidence="1 2">441</strain>
    </source>
</reference>
<keyword evidence="2" id="KW-1185">Reference proteome</keyword>
<protein>
    <submittedName>
        <fullName evidence="1">Uncharacterized protein</fullName>
    </submittedName>
</protein>
<sequence>MIAQYGDDDRRRKSMRQSGGLACCIYKGTWEADIRFRGWSLGQPPFDYDSTRKRDETCFYKRWAGFSLRSNRHSTFMVAIGRLTISKALPVSHFPVAL</sequence>
<evidence type="ECO:0000313" key="2">
    <source>
        <dbReference type="Proteomes" id="UP000054018"/>
    </source>
</evidence>
<gene>
    <name evidence="1" type="ORF">PISMIDRAFT_689906</name>
</gene>
<name>A0A0C9XI68_9AGAM</name>
<dbReference type="EMBL" id="KN834132">
    <property type="protein sequence ID" value="KIK11985.1"/>
    <property type="molecule type" value="Genomic_DNA"/>
</dbReference>
<dbReference type="Proteomes" id="UP000054018">
    <property type="component" value="Unassembled WGS sequence"/>
</dbReference>
<evidence type="ECO:0000313" key="1">
    <source>
        <dbReference type="EMBL" id="KIK11985.1"/>
    </source>
</evidence>
<dbReference type="AlphaFoldDB" id="A0A0C9XI68"/>
<reference evidence="2" key="2">
    <citation type="submission" date="2015-01" db="EMBL/GenBank/DDBJ databases">
        <title>Evolutionary Origins and Diversification of the Mycorrhizal Mutualists.</title>
        <authorList>
            <consortium name="DOE Joint Genome Institute"/>
            <consortium name="Mycorrhizal Genomics Consortium"/>
            <person name="Kohler A."/>
            <person name="Kuo A."/>
            <person name="Nagy L.G."/>
            <person name="Floudas D."/>
            <person name="Copeland A."/>
            <person name="Barry K.W."/>
            <person name="Cichocki N."/>
            <person name="Veneault-Fourrey C."/>
            <person name="LaButti K."/>
            <person name="Lindquist E.A."/>
            <person name="Lipzen A."/>
            <person name="Lundell T."/>
            <person name="Morin E."/>
            <person name="Murat C."/>
            <person name="Riley R."/>
            <person name="Ohm R."/>
            <person name="Sun H."/>
            <person name="Tunlid A."/>
            <person name="Henrissat B."/>
            <person name="Grigoriev I.V."/>
            <person name="Hibbett D.S."/>
            <person name="Martin F."/>
        </authorList>
    </citation>
    <scope>NUCLEOTIDE SEQUENCE [LARGE SCALE GENOMIC DNA]</scope>
    <source>
        <strain evidence="2">441</strain>
    </source>
</reference>
<accession>A0A0C9XI68</accession>
<proteinExistence type="predicted"/>